<protein>
    <submittedName>
        <fullName evidence="2">Putative toxin-antitoxin system toxin component, PIN family</fullName>
    </submittedName>
</protein>
<proteinExistence type="predicted"/>
<dbReference type="SUPFAM" id="SSF88723">
    <property type="entry name" value="PIN domain-like"/>
    <property type="match status" value="1"/>
</dbReference>
<dbReference type="EMBL" id="NHMP01000001">
    <property type="protein sequence ID" value="OXE51309.1"/>
    <property type="molecule type" value="Genomic_DNA"/>
</dbReference>
<comment type="caution">
    <text evidence="2">The sequence shown here is derived from an EMBL/GenBank/DDBJ whole genome shotgun (WGS) entry which is preliminary data.</text>
</comment>
<dbReference type="Gene3D" id="3.40.50.1010">
    <property type="entry name" value="5'-nuclease"/>
    <property type="match status" value="1"/>
</dbReference>
<keyword evidence="3" id="KW-1185">Reference proteome</keyword>
<gene>
    <name evidence="2" type="ORF">ADH67_03170</name>
</gene>
<evidence type="ECO:0000259" key="1">
    <source>
        <dbReference type="SMART" id="SM00670"/>
    </source>
</evidence>
<dbReference type="InterPro" id="IPR002716">
    <property type="entry name" value="PIN_dom"/>
</dbReference>
<dbReference type="Proteomes" id="UP000214610">
    <property type="component" value="Unassembled WGS sequence"/>
</dbReference>
<dbReference type="GeneID" id="78363514"/>
<sequence length="140" mass="16199">MNVVLDSNFILDVYFFKNETAVSLFHQLKKAGASFYRTSATFNELKHVLDREEFSKGTAFQEEILDSWSANSINFESPSPSTLKCRDPLDQKFIDLASSVAPSYLISKDKDILKLRRKASKLRMKFRRPDEFTTFRNLSD</sequence>
<reference evidence="3" key="1">
    <citation type="submission" date="2017-05" db="EMBL/GenBank/DDBJ databases">
        <title>Improved OligoMM genomes.</title>
        <authorList>
            <person name="Garzetti D."/>
        </authorList>
    </citation>
    <scope>NUCLEOTIDE SEQUENCE [LARGE SCALE GENOMIC DNA]</scope>
    <source>
        <strain evidence="3">YL45</strain>
    </source>
</reference>
<dbReference type="InterPro" id="IPR002850">
    <property type="entry name" value="PIN_toxin-like"/>
</dbReference>
<dbReference type="RefSeq" id="WP_066591571.1">
    <property type="nucleotide sequence ID" value="NZ_CAJTBZ010000022.1"/>
</dbReference>
<dbReference type="InterPro" id="IPR029060">
    <property type="entry name" value="PIN-like_dom_sf"/>
</dbReference>
<dbReference type="Pfam" id="PF13470">
    <property type="entry name" value="PIN_3"/>
    <property type="match status" value="1"/>
</dbReference>
<feature type="domain" description="PIN" evidence="1">
    <location>
        <begin position="1"/>
        <end position="114"/>
    </location>
</feature>
<dbReference type="PANTHER" id="PTHR34610:SF3">
    <property type="entry name" value="SSL7007 PROTEIN"/>
    <property type="match status" value="1"/>
</dbReference>
<organism evidence="2 3">
    <name type="scientific">Turicimonas muris</name>
    <dbReference type="NCBI Taxonomy" id="1796652"/>
    <lineage>
        <taxon>Bacteria</taxon>
        <taxon>Pseudomonadati</taxon>
        <taxon>Pseudomonadota</taxon>
        <taxon>Betaproteobacteria</taxon>
        <taxon>Burkholderiales</taxon>
        <taxon>Sutterellaceae</taxon>
        <taxon>Turicimonas</taxon>
    </lineage>
</organism>
<dbReference type="NCBIfam" id="TIGR00305">
    <property type="entry name" value="putative toxin-antitoxin system toxin component, PIN family"/>
    <property type="match status" value="1"/>
</dbReference>
<evidence type="ECO:0000313" key="3">
    <source>
        <dbReference type="Proteomes" id="UP000214610"/>
    </source>
</evidence>
<dbReference type="SMART" id="SM00670">
    <property type="entry name" value="PINc"/>
    <property type="match status" value="1"/>
</dbReference>
<evidence type="ECO:0000313" key="2">
    <source>
        <dbReference type="EMBL" id="OXE51309.1"/>
    </source>
</evidence>
<dbReference type="PANTHER" id="PTHR34610">
    <property type="entry name" value="SSL7007 PROTEIN"/>
    <property type="match status" value="1"/>
</dbReference>
<accession>A0A227KS28</accession>
<name>A0A227KS28_9BURK</name>
<dbReference type="AlphaFoldDB" id="A0A227KS28"/>